<dbReference type="RefSeq" id="WP_182461419.1">
    <property type="nucleotide sequence ID" value="NZ_CP059732.1"/>
</dbReference>
<keyword evidence="3" id="KW-1185">Reference proteome</keyword>
<name>A0A7G5GZ72_9BACT</name>
<keyword evidence="1" id="KW-0812">Transmembrane</keyword>
<dbReference type="Proteomes" id="UP000515369">
    <property type="component" value="Chromosome"/>
</dbReference>
<accession>A0A7G5GZ72</accession>
<sequence>MIFWSLCIYLAGAILAFPITWKAMEKQPQGKSFLDECVFLSLLGSWLIVIAYILDQIEAWWSNNVKP</sequence>
<evidence type="ECO:0000313" key="3">
    <source>
        <dbReference type="Proteomes" id="UP000515369"/>
    </source>
</evidence>
<feature type="transmembrane region" description="Helical" evidence="1">
    <location>
        <begin position="38"/>
        <end position="54"/>
    </location>
</feature>
<dbReference type="EMBL" id="CP059732">
    <property type="protein sequence ID" value="QMW04164.1"/>
    <property type="molecule type" value="Genomic_DNA"/>
</dbReference>
<organism evidence="2 3">
    <name type="scientific">Spirosoma foliorum</name>
    <dbReference type="NCBI Taxonomy" id="2710596"/>
    <lineage>
        <taxon>Bacteria</taxon>
        <taxon>Pseudomonadati</taxon>
        <taxon>Bacteroidota</taxon>
        <taxon>Cytophagia</taxon>
        <taxon>Cytophagales</taxon>
        <taxon>Cytophagaceae</taxon>
        <taxon>Spirosoma</taxon>
    </lineage>
</organism>
<proteinExistence type="predicted"/>
<gene>
    <name evidence="2" type="ORF">H3H32_04185</name>
</gene>
<evidence type="ECO:0000256" key="1">
    <source>
        <dbReference type="SAM" id="Phobius"/>
    </source>
</evidence>
<reference evidence="2 3" key="1">
    <citation type="submission" date="2020-07" db="EMBL/GenBank/DDBJ databases">
        <title>Spirosoma foliorum sp. nov., isolated from the leaves on the Nejang mountain Korea, Republic of.</title>
        <authorList>
            <person name="Ho H."/>
            <person name="Lee Y.-J."/>
            <person name="Nurcahyanto D.-A."/>
            <person name="Kim S.-G."/>
        </authorList>
    </citation>
    <scope>NUCLEOTIDE SEQUENCE [LARGE SCALE GENOMIC DNA]</scope>
    <source>
        <strain evidence="2 3">PL0136</strain>
    </source>
</reference>
<dbReference type="AlphaFoldDB" id="A0A7G5GZ72"/>
<protein>
    <submittedName>
        <fullName evidence="2">Uncharacterized protein</fullName>
    </submittedName>
</protein>
<evidence type="ECO:0000313" key="2">
    <source>
        <dbReference type="EMBL" id="QMW04164.1"/>
    </source>
</evidence>
<dbReference type="KEGG" id="sfol:H3H32_04185"/>
<keyword evidence="1" id="KW-0472">Membrane</keyword>
<keyword evidence="1" id="KW-1133">Transmembrane helix</keyword>